<reference evidence="1 2" key="1">
    <citation type="submission" date="2019-10" db="EMBL/GenBank/DDBJ databases">
        <title>Draft whole-genome sequence of the purple nonsulfur photosynthetic bacterium Roseospira navarrensis DSM 15114.</title>
        <authorList>
            <person name="Kyndt J.A."/>
            <person name="Meyer T.E."/>
        </authorList>
    </citation>
    <scope>NUCLEOTIDE SEQUENCE [LARGE SCALE GENOMIC DNA]</scope>
    <source>
        <strain evidence="1 2">DSM 15114</strain>
    </source>
</reference>
<keyword evidence="2" id="KW-1185">Reference proteome</keyword>
<sequence>MPFVTRDQTGRIIRQSSMATPGAEWLPEDHADLAPGLARARIEAATAIDRAAEAVRLTYVTAGDGQAAEYRLTAEEAARARVVLNAGGTLDPADYPHLDAEVRAGGAASLAQAVALVEAQSEAWSTISADIKQVRRAGKLAVAAAADLAAIEAARDQALAALATLHAPNP</sequence>
<name>A0A7X2D4E7_9PROT</name>
<dbReference type="Proteomes" id="UP000434582">
    <property type="component" value="Unassembled WGS sequence"/>
</dbReference>
<comment type="caution">
    <text evidence="1">The sequence shown here is derived from an EMBL/GenBank/DDBJ whole genome shotgun (WGS) entry which is preliminary data.</text>
</comment>
<organism evidence="1 2">
    <name type="scientific">Roseospira navarrensis</name>
    <dbReference type="NCBI Taxonomy" id="140058"/>
    <lineage>
        <taxon>Bacteria</taxon>
        <taxon>Pseudomonadati</taxon>
        <taxon>Pseudomonadota</taxon>
        <taxon>Alphaproteobacteria</taxon>
        <taxon>Rhodospirillales</taxon>
        <taxon>Rhodospirillaceae</taxon>
        <taxon>Roseospira</taxon>
    </lineage>
</organism>
<dbReference type="AlphaFoldDB" id="A0A7X2D4E7"/>
<proteinExistence type="predicted"/>
<gene>
    <name evidence="1" type="ORF">GHC57_15210</name>
</gene>
<evidence type="ECO:0000313" key="1">
    <source>
        <dbReference type="EMBL" id="MQX37868.1"/>
    </source>
</evidence>
<evidence type="ECO:0000313" key="2">
    <source>
        <dbReference type="Proteomes" id="UP000434582"/>
    </source>
</evidence>
<accession>A0A7X2D4E7</accession>
<protein>
    <submittedName>
        <fullName evidence="1">Uncharacterized protein</fullName>
    </submittedName>
</protein>
<dbReference type="RefSeq" id="WP_211369214.1">
    <property type="nucleotide sequence ID" value="NZ_WIVE01000059.1"/>
</dbReference>
<dbReference type="EMBL" id="WIVE01000059">
    <property type="protein sequence ID" value="MQX37868.1"/>
    <property type="molecule type" value="Genomic_DNA"/>
</dbReference>